<dbReference type="Proteomes" id="UP000193685">
    <property type="component" value="Unassembled WGS sequence"/>
</dbReference>
<dbReference type="InterPro" id="IPR022672">
    <property type="entry name" value="Hexokinase_N"/>
</dbReference>
<dbReference type="GO" id="GO:0008865">
    <property type="term" value="F:fructokinase activity"/>
    <property type="evidence" value="ECO:0007669"/>
    <property type="project" value="TreeGrafter"/>
</dbReference>
<keyword evidence="5 8" id="KW-0418">Kinase</keyword>
<feature type="non-terminal residue" evidence="11">
    <location>
        <position position="449"/>
    </location>
</feature>
<dbReference type="Pfam" id="PF03727">
    <property type="entry name" value="Hexokinase_2"/>
    <property type="match status" value="1"/>
</dbReference>
<evidence type="ECO:0000313" key="12">
    <source>
        <dbReference type="Proteomes" id="UP000193685"/>
    </source>
</evidence>
<dbReference type="GO" id="GO:0005524">
    <property type="term" value="F:ATP binding"/>
    <property type="evidence" value="ECO:0007669"/>
    <property type="project" value="UniProtKB-UniRule"/>
</dbReference>
<keyword evidence="6 8" id="KW-0067">ATP-binding</keyword>
<dbReference type="STRING" id="56484.A0A1Y2FUR6"/>
<evidence type="ECO:0000256" key="6">
    <source>
        <dbReference type="ARBA" id="ARBA00022840"/>
    </source>
</evidence>
<dbReference type="PANTHER" id="PTHR19443:SF30">
    <property type="entry name" value="GLUCOKINASE-1-RELATED"/>
    <property type="match status" value="1"/>
</dbReference>
<dbReference type="GO" id="GO:0004340">
    <property type="term" value="F:glucokinase activity"/>
    <property type="evidence" value="ECO:0007669"/>
    <property type="project" value="TreeGrafter"/>
</dbReference>
<dbReference type="GO" id="GO:0005739">
    <property type="term" value="C:mitochondrion"/>
    <property type="evidence" value="ECO:0007669"/>
    <property type="project" value="TreeGrafter"/>
</dbReference>
<dbReference type="Gene3D" id="3.30.420.40">
    <property type="match status" value="1"/>
</dbReference>
<comment type="caution">
    <text evidence="11">The sequence shown here is derived from an EMBL/GenBank/DDBJ whole genome shotgun (WGS) entry which is preliminary data.</text>
</comment>
<keyword evidence="7 8" id="KW-0324">Glycolysis</keyword>
<dbReference type="GeneID" id="63784780"/>
<keyword evidence="4 8" id="KW-0547">Nucleotide-binding</keyword>
<dbReference type="InterPro" id="IPR019807">
    <property type="entry name" value="Hexokinase_BS"/>
</dbReference>
<name>A0A1Y2FUR6_PROLT</name>
<feature type="domain" description="Hexokinase C-terminal" evidence="10">
    <location>
        <begin position="216"/>
        <end position="446"/>
    </location>
</feature>
<keyword evidence="12" id="KW-1185">Reference proteome</keyword>
<protein>
    <recommendedName>
        <fullName evidence="8">Phosphotransferase</fullName>
        <ecNumber evidence="8">2.7.1.-</ecNumber>
    </recommendedName>
</protein>
<organism evidence="11 12">
    <name type="scientific">Protomyces lactucae-debilis</name>
    <dbReference type="NCBI Taxonomy" id="2754530"/>
    <lineage>
        <taxon>Eukaryota</taxon>
        <taxon>Fungi</taxon>
        <taxon>Dikarya</taxon>
        <taxon>Ascomycota</taxon>
        <taxon>Taphrinomycotina</taxon>
        <taxon>Taphrinomycetes</taxon>
        <taxon>Taphrinales</taxon>
        <taxon>Protomycetaceae</taxon>
        <taxon>Protomyces</taxon>
    </lineage>
</organism>
<dbReference type="Pfam" id="PF00349">
    <property type="entry name" value="Hexokinase_1"/>
    <property type="match status" value="1"/>
</dbReference>
<evidence type="ECO:0000256" key="4">
    <source>
        <dbReference type="ARBA" id="ARBA00022741"/>
    </source>
</evidence>
<dbReference type="CDD" id="cd24088">
    <property type="entry name" value="ASKHA_NBD_GLK1-2_fungi"/>
    <property type="match status" value="1"/>
</dbReference>
<evidence type="ECO:0000259" key="10">
    <source>
        <dbReference type="Pfam" id="PF03727"/>
    </source>
</evidence>
<dbReference type="PRINTS" id="PR00475">
    <property type="entry name" value="HEXOKINASE"/>
</dbReference>
<evidence type="ECO:0000259" key="9">
    <source>
        <dbReference type="Pfam" id="PF00349"/>
    </source>
</evidence>
<dbReference type="PANTHER" id="PTHR19443">
    <property type="entry name" value="HEXOKINASE"/>
    <property type="match status" value="1"/>
</dbReference>
<dbReference type="FunFam" id="3.30.420.40:FF:000034">
    <property type="entry name" value="Phosphotransferase"/>
    <property type="match status" value="1"/>
</dbReference>
<dbReference type="GO" id="GO:0006006">
    <property type="term" value="P:glucose metabolic process"/>
    <property type="evidence" value="ECO:0007669"/>
    <property type="project" value="TreeGrafter"/>
</dbReference>
<keyword evidence="3 8" id="KW-0808">Transferase</keyword>
<evidence type="ECO:0000256" key="7">
    <source>
        <dbReference type="ARBA" id="ARBA00023152"/>
    </source>
</evidence>
<evidence type="ECO:0000256" key="2">
    <source>
        <dbReference type="ARBA" id="ARBA00009225"/>
    </source>
</evidence>
<dbReference type="RefSeq" id="XP_040727792.1">
    <property type="nucleotide sequence ID" value="XM_040868181.1"/>
</dbReference>
<dbReference type="AlphaFoldDB" id="A0A1Y2FUR6"/>
<dbReference type="OMA" id="YPNFEGY"/>
<evidence type="ECO:0000256" key="3">
    <source>
        <dbReference type="ARBA" id="ARBA00022679"/>
    </source>
</evidence>
<dbReference type="PROSITE" id="PS51748">
    <property type="entry name" value="HEXOKINASE_2"/>
    <property type="match status" value="1"/>
</dbReference>
<dbReference type="EC" id="2.7.1.-" evidence="8"/>
<sequence>MLTAEQASQIVQEFDFSTEQLKTAVKEYQRQAEIGLSSNDFPLAMIPTYVVDVPDGTETGTYLALDLGGTNLRVCSVTLNGDGTFENRQKKSPVSRELQRTEKAEDLFGFIAEQVEAFVREHHEDAFSATSSDHHLRLGFTFSFPVTQTAIDRGILLRWTKGFDIKAAVGRDVVELLQDELNKRDIPVNVVALVNDTVGTLMARSYGSPEEGGAAMGAIFGTGTNGAYLEDIKKIKKLDASTIPGNPTQMVVNTEWGSFDNDLNVLPVSPYDTALDKITPNVGMQMFEKRISGMFLGELLRQALVAHTKPSKVGEAWSLDTAVMSDLANDMTSDLQAVSHVLKDDIGLEDSPETRKAVRAISHAIGRRAARLSAVPIAATALSTGALSYGKTYNIGVDGSVIEFYPEFEAMLREALREVLGRSKEEQFKIGIAKDGSGVGAALVALSTV</sequence>
<accession>A0A1Y2FUR6</accession>
<comment type="pathway">
    <text evidence="1">Carbohydrate degradation; glycolysis; D-glyceraldehyde 3-phosphate and glycerone phosphate from D-glucose: step 1/4.</text>
</comment>
<dbReference type="GO" id="GO:0001678">
    <property type="term" value="P:intracellular glucose homeostasis"/>
    <property type="evidence" value="ECO:0007669"/>
    <property type="project" value="InterPro"/>
</dbReference>
<dbReference type="InterPro" id="IPR022673">
    <property type="entry name" value="Hexokinase_C"/>
</dbReference>
<dbReference type="SUPFAM" id="SSF53067">
    <property type="entry name" value="Actin-like ATPase domain"/>
    <property type="match status" value="2"/>
</dbReference>
<feature type="domain" description="Hexokinase N-terminal" evidence="9">
    <location>
        <begin position="7"/>
        <end position="206"/>
    </location>
</feature>
<dbReference type="GO" id="GO:0006096">
    <property type="term" value="P:glycolytic process"/>
    <property type="evidence" value="ECO:0007669"/>
    <property type="project" value="UniProtKB-UniPathway"/>
</dbReference>
<dbReference type="OrthoDB" id="419537at2759"/>
<dbReference type="Gene3D" id="3.40.367.20">
    <property type="match status" value="1"/>
</dbReference>
<dbReference type="InterPro" id="IPR043129">
    <property type="entry name" value="ATPase_NBD"/>
</dbReference>
<evidence type="ECO:0000256" key="5">
    <source>
        <dbReference type="ARBA" id="ARBA00022777"/>
    </source>
</evidence>
<evidence type="ECO:0000313" key="11">
    <source>
        <dbReference type="EMBL" id="ORY86936.1"/>
    </source>
</evidence>
<proteinExistence type="inferred from homology"/>
<comment type="similarity">
    <text evidence="2 8">Belongs to the hexokinase family.</text>
</comment>
<dbReference type="PROSITE" id="PS00378">
    <property type="entry name" value="HEXOKINASE_1"/>
    <property type="match status" value="1"/>
</dbReference>
<dbReference type="EMBL" id="MCFI01000002">
    <property type="protein sequence ID" value="ORY86936.1"/>
    <property type="molecule type" value="Genomic_DNA"/>
</dbReference>
<reference evidence="11 12" key="1">
    <citation type="submission" date="2016-07" db="EMBL/GenBank/DDBJ databases">
        <title>Pervasive Adenine N6-methylation of Active Genes in Fungi.</title>
        <authorList>
            <consortium name="DOE Joint Genome Institute"/>
            <person name="Mondo S.J."/>
            <person name="Dannebaum R.O."/>
            <person name="Kuo R.C."/>
            <person name="Labutti K."/>
            <person name="Haridas S."/>
            <person name="Kuo A."/>
            <person name="Salamov A."/>
            <person name="Ahrendt S.R."/>
            <person name="Lipzen A."/>
            <person name="Sullivan W."/>
            <person name="Andreopoulos W.B."/>
            <person name="Clum A."/>
            <person name="Lindquist E."/>
            <person name="Daum C."/>
            <person name="Ramamoorthy G.K."/>
            <person name="Gryganskyi A."/>
            <person name="Culley D."/>
            <person name="Magnuson J.K."/>
            <person name="James T.Y."/>
            <person name="O'Malley M.A."/>
            <person name="Stajich J.E."/>
            <person name="Spatafora J.W."/>
            <person name="Visel A."/>
            <person name="Grigoriev I.V."/>
        </authorList>
    </citation>
    <scope>NUCLEOTIDE SEQUENCE [LARGE SCALE GENOMIC DNA]</scope>
    <source>
        <strain evidence="11 12">12-1054</strain>
    </source>
</reference>
<dbReference type="GO" id="GO:0005829">
    <property type="term" value="C:cytosol"/>
    <property type="evidence" value="ECO:0007669"/>
    <property type="project" value="TreeGrafter"/>
</dbReference>
<dbReference type="InterPro" id="IPR001312">
    <property type="entry name" value="Hexokinase"/>
</dbReference>
<evidence type="ECO:0000256" key="8">
    <source>
        <dbReference type="RuleBase" id="RU362007"/>
    </source>
</evidence>
<evidence type="ECO:0000256" key="1">
    <source>
        <dbReference type="ARBA" id="ARBA00004888"/>
    </source>
</evidence>
<dbReference type="GO" id="GO:0005536">
    <property type="term" value="F:D-glucose binding"/>
    <property type="evidence" value="ECO:0007669"/>
    <property type="project" value="InterPro"/>
</dbReference>
<gene>
    <name evidence="11" type="ORF">BCR37DRAFT_354092</name>
</gene>
<dbReference type="UniPathway" id="UPA00109">
    <property type="reaction ID" value="UER00180"/>
</dbReference>